<dbReference type="Proteomes" id="UP000094487">
    <property type="component" value="Unassembled WGS sequence"/>
</dbReference>
<gene>
    <name evidence="3" type="ORF">BFL28_06100</name>
</gene>
<keyword evidence="1" id="KW-0175">Coiled coil</keyword>
<proteinExistence type="predicted"/>
<feature type="coiled-coil region" evidence="1">
    <location>
        <begin position="39"/>
        <end position="66"/>
    </location>
</feature>
<evidence type="ECO:0000313" key="4">
    <source>
        <dbReference type="Proteomes" id="UP000094487"/>
    </source>
</evidence>
<dbReference type="RefSeq" id="WP_069321843.1">
    <property type="nucleotide sequence ID" value="NZ_MDDS01000075.1"/>
</dbReference>
<reference evidence="3 4" key="1">
    <citation type="submission" date="2016-08" db="EMBL/GenBank/DDBJ databases">
        <title>Draft genome of the agarase producing Sphingomonas sp. MCT13.</title>
        <authorList>
            <person name="D'Andrea M.M."/>
            <person name="Rossolini G.M."/>
            <person name="Thaller M.C."/>
        </authorList>
    </citation>
    <scope>NUCLEOTIDE SEQUENCE [LARGE SCALE GENOMIC DNA]</scope>
    <source>
        <strain evidence="3 4">MCT13</strain>
    </source>
</reference>
<dbReference type="STRING" id="1888892.BFL28_06100"/>
<keyword evidence="2" id="KW-0812">Transmembrane</keyword>
<keyword evidence="2" id="KW-1133">Transmembrane helix</keyword>
<sequence length="88" mass="10090">MNPFEMVIGIVLIVTVGSIIRAKLGVRRDRHGNEHFANNGASAAEARRLQEEVRTLKDRIQVLERVITDNHSSSSLDREIERLRDERK</sequence>
<evidence type="ECO:0000313" key="3">
    <source>
        <dbReference type="EMBL" id="ODP36274.1"/>
    </source>
</evidence>
<evidence type="ECO:0008006" key="5">
    <source>
        <dbReference type="Google" id="ProtNLM"/>
    </source>
</evidence>
<dbReference type="EMBL" id="MDDS01000075">
    <property type="protein sequence ID" value="ODP36274.1"/>
    <property type="molecule type" value="Genomic_DNA"/>
</dbReference>
<name>A0A1E3LRE8_9SPHN</name>
<keyword evidence="2" id="KW-0472">Membrane</keyword>
<keyword evidence="4" id="KW-1185">Reference proteome</keyword>
<comment type="caution">
    <text evidence="3">The sequence shown here is derived from an EMBL/GenBank/DDBJ whole genome shotgun (WGS) entry which is preliminary data.</text>
</comment>
<evidence type="ECO:0000256" key="2">
    <source>
        <dbReference type="SAM" id="Phobius"/>
    </source>
</evidence>
<feature type="transmembrane region" description="Helical" evidence="2">
    <location>
        <begin position="6"/>
        <end position="24"/>
    </location>
</feature>
<organism evidence="3 4">
    <name type="scientific">Sphingomonas turrisvirgatae</name>
    <dbReference type="NCBI Taxonomy" id="1888892"/>
    <lineage>
        <taxon>Bacteria</taxon>
        <taxon>Pseudomonadati</taxon>
        <taxon>Pseudomonadota</taxon>
        <taxon>Alphaproteobacteria</taxon>
        <taxon>Sphingomonadales</taxon>
        <taxon>Sphingomonadaceae</taxon>
        <taxon>Sphingomonas</taxon>
    </lineage>
</organism>
<protein>
    <recommendedName>
        <fullName evidence="5">Phage shock protein B</fullName>
    </recommendedName>
</protein>
<dbReference type="AlphaFoldDB" id="A0A1E3LRE8"/>
<evidence type="ECO:0000256" key="1">
    <source>
        <dbReference type="SAM" id="Coils"/>
    </source>
</evidence>
<dbReference type="OrthoDB" id="7579171at2"/>
<accession>A0A1E3LRE8</accession>